<dbReference type="InterPro" id="IPR020935">
    <property type="entry name" value="PdiEstase_YfcE_CS"/>
</dbReference>
<dbReference type="PANTHER" id="PTHR43165">
    <property type="entry name" value="METALLOPHOSPHOESTERASE"/>
    <property type="match status" value="1"/>
</dbReference>
<evidence type="ECO:0000256" key="4">
    <source>
        <dbReference type="RuleBase" id="RU362039"/>
    </source>
</evidence>
<proteinExistence type="inferred from homology"/>
<dbReference type="Proteomes" id="UP001575105">
    <property type="component" value="Unassembled WGS sequence"/>
</dbReference>
<comment type="similarity">
    <text evidence="1 4">Belongs to the metallophosphoesterase superfamily. YfcE family.</text>
</comment>
<keyword evidence="2 4" id="KW-0479">Metal-binding</keyword>
<protein>
    <recommendedName>
        <fullName evidence="4">Phosphoesterase</fullName>
        <ecNumber evidence="4">3.1.4.-</ecNumber>
    </recommendedName>
</protein>
<dbReference type="CDD" id="cd00841">
    <property type="entry name" value="MPP_YfcE"/>
    <property type="match status" value="1"/>
</dbReference>
<dbReference type="InterPro" id="IPR041802">
    <property type="entry name" value="MPP_YfcE"/>
</dbReference>
<comment type="cofactor">
    <cofactor evidence="4">
        <name>a divalent metal cation</name>
        <dbReference type="ChEBI" id="CHEBI:60240"/>
    </cofactor>
</comment>
<keyword evidence="3" id="KW-0378">Hydrolase</keyword>
<dbReference type="InterPro" id="IPR029052">
    <property type="entry name" value="Metallo-depent_PP-like"/>
</dbReference>
<comment type="caution">
    <text evidence="6">The sequence shown here is derived from an EMBL/GenBank/DDBJ whole genome shotgun (WGS) entry which is preliminary data.</text>
</comment>
<dbReference type="InterPro" id="IPR024654">
    <property type="entry name" value="Calcineurin-like_PHP_lpxH"/>
</dbReference>
<feature type="domain" description="Calcineurin-like phosphoesterase" evidence="5">
    <location>
        <begin position="1"/>
        <end position="151"/>
    </location>
</feature>
<evidence type="ECO:0000313" key="6">
    <source>
        <dbReference type="EMBL" id="MFA9477664.1"/>
    </source>
</evidence>
<organism evidence="6 7">
    <name type="scientific">Natronomicrosphaera hydrolytica</name>
    <dbReference type="NCBI Taxonomy" id="3242702"/>
    <lineage>
        <taxon>Bacteria</taxon>
        <taxon>Pseudomonadati</taxon>
        <taxon>Planctomycetota</taxon>
        <taxon>Phycisphaerae</taxon>
        <taxon>Phycisphaerales</taxon>
        <taxon>Phycisphaeraceae</taxon>
        <taxon>Natronomicrosphaera</taxon>
    </lineage>
</organism>
<name>A0ABV4U229_9BACT</name>
<dbReference type="PROSITE" id="PS01269">
    <property type="entry name" value="UPF0025"/>
    <property type="match status" value="1"/>
</dbReference>
<sequence>MKIGVISDTHDRLTTFRRAMSLFQRMQVEAIFHAGDFIAPFAAKLIAPAAVKVPVHVVYGNNDGERKGLKGVLPQLQDGPLKVELAGRRIVMEHFIDWLKPADIAGADVIITGHTHEVVNETKDGKLYLNPGECCGWVNDRCTVALLDLATMQAEIVEIHE</sequence>
<dbReference type="Pfam" id="PF12850">
    <property type="entry name" value="Metallophos_2"/>
    <property type="match status" value="1"/>
</dbReference>
<dbReference type="NCBIfam" id="TIGR00040">
    <property type="entry name" value="yfcE"/>
    <property type="match status" value="1"/>
</dbReference>
<dbReference type="RefSeq" id="WP_425344591.1">
    <property type="nucleotide sequence ID" value="NZ_JBGUBD010000003.1"/>
</dbReference>
<evidence type="ECO:0000256" key="2">
    <source>
        <dbReference type="ARBA" id="ARBA00022723"/>
    </source>
</evidence>
<evidence type="ECO:0000256" key="3">
    <source>
        <dbReference type="ARBA" id="ARBA00022801"/>
    </source>
</evidence>
<gene>
    <name evidence="6" type="ORF">ACERK3_05080</name>
</gene>
<dbReference type="InterPro" id="IPR053193">
    <property type="entry name" value="MetalloPDE_YfcE-like"/>
</dbReference>
<dbReference type="SUPFAM" id="SSF56300">
    <property type="entry name" value="Metallo-dependent phosphatases"/>
    <property type="match status" value="1"/>
</dbReference>
<dbReference type="Gene3D" id="3.60.21.10">
    <property type="match status" value="1"/>
</dbReference>
<evidence type="ECO:0000259" key="5">
    <source>
        <dbReference type="Pfam" id="PF12850"/>
    </source>
</evidence>
<evidence type="ECO:0000256" key="1">
    <source>
        <dbReference type="ARBA" id="ARBA00008950"/>
    </source>
</evidence>
<evidence type="ECO:0000313" key="7">
    <source>
        <dbReference type="Proteomes" id="UP001575105"/>
    </source>
</evidence>
<dbReference type="InterPro" id="IPR000979">
    <property type="entry name" value="Phosphodiesterase_MJ0936/Vps29"/>
</dbReference>
<dbReference type="EMBL" id="JBGUBD010000003">
    <property type="protein sequence ID" value="MFA9477664.1"/>
    <property type="molecule type" value="Genomic_DNA"/>
</dbReference>
<reference evidence="6 7" key="1">
    <citation type="submission" date="2024-08" db="EMBL/GenBank/DDBJ databases">
        <title>Whole-genome sequencing of halo(alkali)philic microorganisms from hypersaline lakes.</title>
        <authorList>
            <person name="Sorokin D.Y."/>
            <person name="Merkel A.Y."/>
            <person name="Messina E."/>
            <person name="Yakimov M."/>
        </authorList>
    </citation>
    <scope>NUCLEOTIDE SEQUENCE [LARGE SCALE GENOMIC DNA]</scope>
    <source>
        <strain evidence="6 7">AB-hyl4</strain>
    </source>
</reference>
<dbReference type="PANTHER" id="PTHR43165:SF1">
    <property type="entry name" value="PHOSPHODIESTERASE MJ0936"/>
    <property type="match status" value="1"/>
</dbReference>
<dbReference type="EC" id="3.1.4.-" evidence="4"/>
<accession>A0ABV4U229</accession>
<keyword evidence="7" id="KW-1185">Reference proteome</keyword>